<gene>
    <name evidence="4" type="ORF">SAMN05421538_10893</name>
</gene>
<evidence type="ECO:0000256" key="2">
    <source>
        <dbReference type="RuleBase" id="RU004328"/>
    </source>
</evidence>
<dbReference type="RefSeq" id="WP_245727329.1">
    <property type="nucleotide sequence ID" value="NZ_FNAH01000008.1"/>
</dbReference>
<feature type="chain" id="PRO_5011528899" evidence="3">
    <location>
        <begin position="17"/>
        <end position="214"/>
    </location>
</feature>
<dbReference type="InterPro" id="IPR018188">
    <property type="entry name" value="RNase_T2_His_AS_1"/>
</dbReference>
<keyword evidence="3" id="KW-0732">Signal</keyword>
<dbReference type="STRING" id="591205.SAMN05421538_10893"/>
<dbReference type="InterPro" id="IPR039378">
    <property type="entry name" value="RNase_T2_prok"/>
</dbReference>
<dbReference type="InterPro" id="IPR036430">
    <property type="entry name" value="RNase_T2-like_sf"/>
</dbReference>
<evidence type="ECO:0000256" key="3">
    <source>
        <dbReference type="SAM" id="SignalP"/>
    </source>
</evidence>
<sequence>MKQGLCAALAVWTCWAAPTTAQSDRAGDFDYYVMALSWSPSWCSTTGDRRGASQCDAGRKVDFVLHGLWPQYESGWPQDCRSDERDPSRRETQAMSDIMGSGGLAWYQWQKHGRCSGLSAAGYYDLSRAAFASVTLPEYFVDLDRDISIPPELIEEAFIEYNPDLTADAITVTCRSEDLQEVRICLTRDLKPRDCAPDVRRDCSRASVLMEKVR</sequence>
<dbReference type="InterPro" id="IPR001568">
    <property type="entry name" value="RNase_T2-like"/>
</dbReference>
<dbReference type="EMBL" id="FNAH01000008">
    <property type="protein sequence ID" value="SDE59009.1"/>
    <property type="molecule type" value="Genomic_DNA"/>
</dbReference>
<dbReference type="Gene3D" id="3.90.730.10">
    <property type="entry name" value="Ribonuclease T2-like"/>
    <property type="match status" value="1"/>
</dbReference>
<dbReference type="PANTHER" id="PTHR11240:SF22">
    <property type="entry name" value="RIBONUCLEASE T2"/>
    <property type="match status" value="1"/>
</dbReference>
<dbReference type="PANTHER" id="PTHR11240">
    <property type="entry name" value="RIBONUCLEASE T2"/>
    <property type="match status" value="1"/>
</dbReference>
<dbReference type="Pfam" id="PF00445">
    <property type="entry name" value="Ribonuclease_T2"/>
    <property type="match status" value="1"/>
</dbReference>
<dbReference type="GO" id="GO:0003723">
    <property type="term" value="F:RNA binding"/>
    <property type="evidence" value="ECO:0007669"/>
    <property type="project" value="InterPro"/>
</dbReference>
<dbReference type="GO" id="GO:0033897">
    <property type="term" value="F:ribonuclease T2 activity"/>
    <property type="evidence" value="ECO:0007669"/>
    <property type="project" value="InterPro"/>
</dbReference>
<feature type="signal peptide" evidence="3">
    <location>
        <begin position="1"/>
        <end position="16"/>
    </location>
</feature>
<comment type="similarity">
    <text evidence="1 2">Belongs to the RNase T2 family.</text>
</comment>
<organism evidence="4 5">
    <name type="scientific">Paracoccus isoporae</name>
    <dbReference type="NCBI Taxonomy" id="591205"/>
    <lineage>
        <taxon>Bacteria</taxon>
        <taxon>Pseudomonadati</taxon>
        <taxon>Pseudomonadota</taxon>
        <taxon>Alphaproteobacteria</taxon>
        <taxon>Rhodobacterales</taxon>
        <taxon>Paracoccaceae</taxon>
        <taxon>Paracoccus</taxon>
    </lineage>
</organism>
<proteinExistence type="inferred from homology"/>
<dbReference type="CDD" id="cd01062">
    <property type="entry name" value="RNase_T2_prok"/>
    <property type="match status" value="1"/>
</dbReference>
<dbReference type="AlphaFoldDB" id="A0A1G7E5W7"/>
<protein>
    <submittedName>
        <fullName evidence="4">Ribonuclease T2</fullName>
    </submittedName>
</protein>
<dbReference type="SUPFAM" id="SSF55895">
    <property type="entry name" value="Ribonuclease Rh-like"/>
    <property type="match status" value="1"/>
</dbReference>
<dbReference type="PROSITE" id="PS00531">
    <property type="entry name" value="RNASE_T2_2"/>
    <property type="match status" value="1"/>
</dbReference>
<dbReference type="InterPro" id="IPR033130">
    <property type="entry name" value="RNase_T2_His_AS_2"/>
</dbReference>
<accession>A0A1G7E5W7</accession>
<dbReference type="PROSITE" id="PS00530">
    <property type="entry name" value="RNASE_T2_1"/>
    <property type="match status" value="1"/>
</dbReference>
<evidence type="ECO:0000256" key="1">
    <source>
        <dbReference type="ARBA" id="ARBA00007469"/>
    </source>
</evidence>
<evidence type="ECO:0000313" key="5">
    <source>
        <dbReference type="Proteomes" id="UP000199344"/>
    </source>
</evidence>
<dbReference type="Proteomes" id="UP000199344">
    <property type="component" value="Unassembled WGS sequence"/>
</dbReference>
<reference evidence="4 5" key="1">
    <citation type="submission" date="2016-10" db="EMBL/GenBank/DDBJ databases">
        <authorList>
            <person name="de Groot N.N."/>
        </authorList>
    </citation>
    <scope>NUCLEOTIDE SEQUENCE [LARGE SCALE GENOMIC DNA]</scope>
    <source>
        <strain evidence="4 5">DSM 22220</strain>
    </source>
</reference>
<evidence type="ECO:0000313" key="4">
    <source>
        <dbReference type="EMBL" id="SDE59009.1"/>
    </source>
</evidence>
<dbReference type="GO" id="GO:0006401">
    <property type="term" value="P:RNA catabolic process"/>
    <property type="evidence" value="ECO:0007669"/>
    <property type="project" value="UniProtKB-ARBA"/>
</dbReference>
<keyword evidence="5" id="KW-1185">Reference proteome</keyword>
<name>A0A1G7E5W7_9RHOB</name>